<dbReference type="RefSeq" id="WP_181736336.1">
    <property type="nucleotide sequence ID" value="NZ_JACEMT010000029.1"/>
</dbReference>
<comment type="caution">
    <text evidence="3">The sequence shown here is derived from an EMBL/GenBank/DDBJ whole genome shotgun (WGS) entry which is preliminary data.</text>
</comment>
<keyword evidence="4" id="KW-1185">Reference proteome</keyword>
<dbReference type="InterPro" id="IPR007111">
    <property type="entry name" value="NACHT_NTPase"/>
</dbReference>
<evidence type="ECO:0000259" key="2">
    <source>
        <dbReference type="Pfam" id="PF05729"/>
    </source>
</evidence>
<proteinExistence type="predicted"/>
<dbReference type="Pfam" id="PF05729">
    <property type="entry name" value="NACHT"/>
    <property type="match status" value="1"/>
</dbReference>
<evidence type="ECO:0000313" key="3">
    <source>
        <dbReference type="EMBL" id="MBA4500862.1"/>
    </source>
</evidence>
<feature type="domain" description="Schlafen AlbA-2" evidence="1">
    <location>
        <begin position="29"/>
        <end position="182"/>
    </location>
</feature>
<accession>A0A7W2AAW5</accession>
<reference evidence="3 4" key="1">
    <citation type="submission" date="2020-07" db="EMBL/GenBank/DDBJ databases">
        <title>Bacterium isolated from marien macroalgae.</title>
        <authorList>
            <person name="Zhu K."/>
            <person name="Lu D."/>
            <person name="Du Z."/>
        </authorList>
    </citation>
    <scope>NUCLEOTIDE SEQUENCE [LARGE SCALE GENOMIC DNA]</scope>
    <source>
        <strain evidence="3 4">3-1745</strain>
    </source>
</reference>
<dbReference type="PANTHER" id="PTHR46844:SF1">
    <property type="entry name" value="SLR5058 PROTEIN"/>
    <property type="match status" value="1"/>
</dbReference>
<dbReference type="Gene3D" id="3.30.950.30">
    <property type="entry name" value="Schlafen, AAA domain"/>
    <property type="match status" value="1"/>
</dbReference>
<dbReference type="SUPFAM" id="SSF52540">
    <property type="entry name" value="P-loop containing nucleoside triphosphate hydrolases"/>
    <property type="match status" value="1"/>
</dbReference>
<protein>
    <submittedName>
        <fullName evidence="3">NACHT domain-containing protein</fullName>
    </submittedName>
</protein>
<feature type="domain" description="NACHT" evidence="2">
    <location>
        <begin position="300"/>
        <end position="441"/>
    </location>
</feature>
<evidence type="ECO:0000259" key="1">
    <source>
        <dbReference type="Pfam" id="PF04326"/>
    </source>
</evidence>
<sequence length="1073" mass="121425">MNGFEFANEALSIKGYELDSIIEITEGEEVDWLEFKAAIQPQDSDEASKFNEADYIFHLVKALVGMANSSSGGLVVLGIDDAGKAIGLEASGFDGDKDKFTRRISSKVLLKEGWRTTKGHWRWKVTADQITFNPQWATYQNIDVLVFAVPPREHALGPLTLTHAASKNSELQDTVFIRVGGDRGQVIQYSREDAVHWWGQRDLTLFSQKFITWIRELQKTDPAVFVNTVRNYCSDAVRDWEEVGRTYVPLEADVWLISNDSTRHRRMPEEDYLLSGNTDGGASKWRGDLQEVVTRVYPAFLTGEPGAGKSTSLREYTRKLCLQGHSEPGTWGVYVPLAAYTASGLRDLICREIPPLNWCDIQLELDAGHLTLVLDGLNECPSSHYDQCVAELSDLLKEHPNGKIIVSTRTSHLPSYARKVIELRSMAAESQQQFVRNHLGDDPDVIQAFWNTLHLKSTAPMIAQSPILLRVAVSVWDDSGDLPGGLAQLYQSFLDSWIRRELSKDLSAGEVAIWSESDIREGLAILAYSMHSDGLVACTAAYAEERLRIVLGDRCHSFITRVVQGLMIEWTYNGRVIRFKHETIQEFLVAFFLVEHSEYELIQAANISDPLRWAMPIAFAFELFDQPPEDFLQSAWRVAPLLVCAAYRDEEALKTLPEPGYRHLAPQNSLWVQGIIRCLRGESVESITQRLSYLGRTPSPRLRKQKHALPQELTAALEGMAFWYSLSSHDNGLRRIERLQHLLIDQRNLWLELLAHVLVAQPGWLIHLTEAQKLLVGELTNDERDQALSEASIAELCFMVRNKIISQDEFRKHWKRALNADKTEPLDSKLLALLAAKTIKASQLNGEQRSLLKTMASNRELSPRILSTLVRDGVVQAAEIRHDPVQINRLVDTVSPIRAKQLVKTGVLRREDFNKQQLESLYNRVNEGKDIQFILEAGLADSRQQIPKSIRDRVHGIGHEKGRTEVPQAPHIRSDTGATKDSGDVLAQIYLSPEQMLLKNIREDMQKPHNFPPGNGYHRFLAEQVEASTRWPLTERKELIDLAEAFFLEHGSKKRRKEYRSLIGLAREALRGA</sequence>
<dbReference type="Gene3D" id="3.40.50.300">
    <property type="entry name" value="P-loop containing nucleotide triphosphate hydrolases"/>
    <property type="match status" value="1"/>
</dbReference>
<gene>
    <name evidence="3" type="ORF">H1S06_00555</name>
</gene>
<dbReference type="AlphaFoldDB" id="A0A7W2AAW5"/>
<dbReference type="PANTHER" id="PTHR46844">
    <property type="entry name" value="SLR5058 PROTEIN"/>
    <property type="match status" value="1"/>
</dbReference>
<dbReference type="InterPro" id="IPR007421">
    <property type="entry name" value="Schlafen_AlbA_2_dom"/>
</dbReference>
<evidence type="ECO:0000313" key="4">
    <source>
        <dbReference type="Proteomes" id="UP000538931"/>
    </source>
</evidence>
<dbReference type="Pfam" id="PF04326">
    <property type="entry name" value="SLFN_AlbA_2"/>
    <property type="match status" value="1"/>
</dbReference>
<dbReference type="InterPro" id="IPR027417">
    <property type="entry name" value="P-loop_NTPase"/>
</dbReference>
<name>A0A7W2AAW5_9GAMM</name>
<organism evidence="3 4">
    <name type="scientific">Marinobacterium marinum</name>
    <dbReference type="NCBI Taxonomy" id="2756129"/>
    <lineage>
        <taxon>Bacteria</taxon>
        <taxon>Pseudomonadati</taxon>
        <taxon>Pseudomonadota</taxon>
        <taxon>Gammaproteobacteria</taxon>
        <taxon>Oceanospirillales</taxon>
        <taxon>Oceanospirillaceae</taxon>
        <taxon>Marinobacterium</taxon>
    </lineage>
</organism>
<dbReference type="Proteomes" id="UP000538931">
    <property type="component" value="Unassembled WGS sequence"/>
</dbReference>
<dbReference type="EMBL" id="JACEMT010000029">
    <property type="protein sequence ID" value="MBA4500862.1"/>
    <property type="molecule type" value="Genomic_DNA"/>
</dbReference>
<dbReference type="InterPro" id="IPR038461">
    <property type="entry name" value="Schlafen_AlbA_2_dom_sf"/>
</dbReference>